<sequence length="101" mass="10453">MPGVPERGVRPTGRHEVVMGARFGDPAVLHHGHPVIARCRMMTSHAFSTLAPGNAAPRPLGVDDRPGSGPSSMARDSGYGGSAGQAIHAPPSSDPAAIRRR</sequence>
<dbReference type="RefSeq" id="WP_344508388.1">
    <property type="nucleotide sequence ID" value="NZ_BAAATU010000006.1"/>
</dbReference>
<proteinExistence type="predicted"/>
<name>A0ABW1GLC8_9ACTN</name>
<evidence type="ECO:0000313" key="3">
    <source>
        <dbReference type="Proteomes" id="UP001596200"/>
    </source>
</evidence>
<dbReference type="Proteomes" id="UP001596200">
    <property type="component" value="Unassembled WGS sequence"/>
</dbReference>
<feature type="region of interest" description="Disordered" evidence="1">
    <location>
        <begin position="50"/>
        <end position="101"/>
    </location>
</feature>
<keyword evidence="3" id="KW-1185">Reference proteome</keyword>
<gene>
    <name evidence="2" type="ORF">ACFP1B_14500</name>
</gene>
<protein>
    <submittedName>
        <fullName evidence="2">Uncharacterized protein</fullName>
    </submittedName>
</protein>
<evidence type="ECO:0000256" key="1">
    <source>
        <dbReference type="SAM" id="MobiDB-lite"/>
    </source>
</evidence>
<organism evidence="2 3">
    <name type="scientific">Streptomyces pulveraceus</name>
    <dbReference type="NCBI Taxonomy" id="68258"/>
    <lineage>
        <taxon>Bacteria</taxon>
        <taxon>Bacillati</taxon>
        <taxon>Actinomycetota</taxon>
        <taxon>Actinomycetes</taxon>
        <taxon>Kitasatosporales</taxon>
        <taxon>Streptomycetaceae</taxon>
        <taxon>Streptomyces</taxon>
    </lineage>
</organism>
<comment type="caution">
    <text evidence="2">The sequence shown here is derived from an EMBL/GenBank/DDBJ whole genome shotgun (WGS) entry which is preliminary data.</text>
</comment>
<accession>A0ABW1GLC8</accession>
<evidence type="ECO:0000313" key="2">
    <source>
        <dbReference type="EMBL" id="MFC5914635.1"/>
    </source>
</evidence>
<reference evidence="3" key="1">
    <citation type="journal article" date="2019" name="Int. J. Syst. Evol. Microbiol.">
        <title>The Global Catalogue of Microorganisms (GCM) 10K type strain sequencing project: providing services to taxonomists for standard genome sequencing and annotation.</title>
        <authorList>
            <consortium name="The Broad Institute Genomics Platform"/>
            <consortium name="The Broad Institute Genome Sequencing Center for Infectious Disease"/>
            <person name="Wu L."/>
            <person name="Ma J."/>
        </authorList>
    </citation>
    <scope>NUCLEOTIDE SEQUENCE [LARGE SCALE GENOMIC DNA]</scope>
    <source>
        <strain evidence="3">JCM 4147</strain>
    </source>
</reference>
<dbReference type="EMBL" id="JBHSPU010000014">
    <property type="protein sequence ID" value="MFC5914635.1"/>
    <property type="molecule type" value="Genomic_DNA"/>
</dbReference>